<sequence length="305" mass="34144">MVDEVLPNCHNSVEGGHQGIVRTYHRVKSDYYWIGLYADVVRHVQPCEDCCTSKSKPHLRGYSPGNIVTDRRFHIVSMGFVIPLPRTRRGNTALLLFQDHSNGAMAETGALEAAKVFEESVFRRFGAPSLVRHDRDPRFISEMFQKFSEMMQSRSRATMCYRPQANGQQERREDGIRNKQLEGLYSAGDSILPGTWLGCSINDKGYDGSGTAKIARLIWPLQPSGAEKQTDKEELPEYQLKEKAHRAKEHNESLSRVEQRVTPQARSNSETAESGGASAESFKATAESMGTPAESTKSLFKEGDQ</sequence>
<name>A0A2P4XC84_9STRA</name>
<evidence type="ECO:0000256" key="1">
    <source>
        <dbReference type="SAM" id="MobiDB-lite"/>
    </source>
</evidence>
<dbReference type="Gene3D" id="3.30.420.10">
    <property type="entry name" value="Ribonuclease H-like superfamily/Ribonuclease H"/>
    <property type="match status" value="1"/>
</dbReference>
<dbReference type="InterPro" id="IPR041588">
    <property type="entry name" value="Integrase_H2C2"/>
</dbReference>
<feature type="non-terminal residue" evidence="3">
    <location>
        <position position="305"/>
    </location>
</feature>
<dbReference type="GO" id="GO:0003676">
    <property type="term" value="F:nucleic acid binding"/>
    <property type="evidence" value="ECO:0007669"/>
    <property type="project" value="InterPro"/>
</dbReference>
<dbReference type="GO" id="GO:0003964">
    <property type="term" value="F:RNA-directed DNA polymerase activity"/>
    <property type="evidence" value="ECO:0007669"/>
    <property type="project" value="UniProtKB-KW"/>
</dbReference>
<comment type="caution">
    <text evidence="3">The sequence shown here is derived from an EMBL/GenBank/DDBJ whole genome shotgun (WGS) entry which is preliminary data.</text>
</comment>
<keyword evidence="3" id="KW-0808">Transferase</keyword>
<dbReference type="EMBL" id="NCKW01015243">
    <property type="protein sequence ID" value="POM63148.1"/>
    <property type="molecule type" value="Genomic_DNA"/>
</dbReference>
<protein>
    <submittedName>
        <fullName evidence="3">Reverse transcriptase</fullName>
    </submittedName>
</protein>
<keyword evidence="4" id="KW-1185">Reference proteome</keyword>
<evidence type="ECO:0000313" key="3">
    <source>
        <dbReference type="EMBL" id="POM63148.1"/>
    </source>
</evidence>
<feature type="compositionally biased region" description="Polar residues" evidence="1">
    <location>
        <begin position="261"/>
        <end position="272"/>
    </location>
</feature>
<gene>
    <name evidence="3" type="ORF">PHPALM_27594</name>
</gene>
<organism evidence="3 4">
    <name type="scientific">Phytophthora palmivora</name>
    <dbReference type="NCBI Taxonomy" id="4796"/>
    <lineage>
        <taxon>Eukaryota</taxon>
        <taxon>Sar</taxon>
        <taxon>Stramenopiles</taxon>
        <taxon>Oomycota</taxon>
        <taxon>Peronosporomycetes</taxon>
        <taxon>Peronosporales</taxon>
        <taxon>Peronosporaceae</taxon>
        <taxon>Phytophthora</taxon>
    </lineage>
</organism>
<reference evidence="3 4" key="1">
    <citation type="journal article" date="2017" name="Genome Biol. Evol.">
        <title>Phytophthora megakarya and P. palmivora, closely related causal agents of cacao black pod rot, underwent increases in genome sizes and gene numbers by different mechanisms.</title>
        <authorList>
            <person name="Ali S.S."/>
            <person name="Shao J."/>
            <person name="Lary D.J."/>
            <person name="Kronmiller B."/>
            <person name="Shen D."/>
            <person name="Strem M.D."/>
            <person name="Amoako-Attah I."/>
            <person name="Akrofi A.Y."/>
            <person name="Begoude B.A."/>
            <person name="Ten Hoopen G.M."/>
            <person name="Coulibaly K."/>
            <person name="Kebe B.I."/>
            <person name="Melnick R.L."/>
            <person name="Guiltinan M.J."/>
            <person name="Tyler B.M."/>
            <person name="Meinhardt L.W."/>
            <person name="Bailey B.A."/>
        </authorList>
    </citation>
    <scope>NUCLEOTIDE SEQUENCE [LARGE SCALE GENOMIC DNA]</scope>
    <source>
        <strain evidence="4">sbr112.9</strain>
    </source>
</reference>
<proteinExistence type="predicted"/>
<dbReference type="OrthoDB" id="6765838at2759"/>
<dbReference type="PANTHER" id="PTHR37984">
    <property type="entry name" value="PROTEIN CBG26694"/>
    <property type="match status" value="1"/>
</dbReference>
<feature type="compositionally biased region" description="Basic and acidic residues" evidence="1">
    <location>
        <begin position="249"/>
        <end position="259"/>
    </location>
</feature>
<dbReference type="PANTHER" id="PTHR37984:SF5">
    <property type="entry name" value="PROTEIN NYNRIN-LIKE"/>
    <property type="match status" value="1"/>
</dbReference>
<dbReference type="InterPro" id="IPR012337">
    <property type="entry name" value="RNaseH-like_sf"/>
</dbReference>
<dbReference type="Pfam" id="PF17921">
    <property type="entry name" value="Integrase_H2C2"/>
    <property type="match status" value="1"/>
</dbReference>
<keyword evidence="3" id="KW-0548">Nucleotidyltransferase</keyword>
<evidence type="ECO:0000259" key="2">
    <source>
        <dbReference type="Pfam" id="PF17921"/>
    </source>
</evidence>
<keyword evidence="3" id="KW-0695">RNA-directed DNA polymerase</keyword>
<feature type="region of interest" description="Disordered" evidence="1">
    <location>
        <begin position="242"/>
        <end position="305"/>
    </location>
</feature>
<accession>A0A2P4XC84</accession>
<dbReference type="InterPro" id="IPR036397">
    <property type="entry name" value="RNaseH_sf"/>
</dbReference>
<feature type="domain" description="Integrase zinc-binding" evidence="2">
    <location>
        <begin position="2"/>
        <end position="55"/>
    </location>
</feature>
<dbReference type="Gene3D" id="1.10.340.70">
    <property type="match status" value="1"/>
</dbReference>
<dbReference type="Proteomes" id="UP000237271">
    <property type="component" value="Unassembled WGS sequence"/>
</dbReference>
<evidence type="ECO:0000313" key="4">
    <source>
        <dbReference type="Proteomes" id="UP000237271"/>
    </source>
</evidence>
<dbReference type="InterPro" id="IPR050951">
    <property type="entry name" value="Retrovirus_Pol_polyprotein"/>
</dbReference>
<dbReference type="SUPFAM" id="SSF53098">
    <property type="entry name" value="Ribonuclease H-like"/>
    <property type="match status" value="1"/>
</dbReference>
<dbReference type="AlphaFoldDB" id="A0A2P4XC84"/>